<sequence length="354" mass="36844">MIRARRSVVATATAALALASSMFATPAISAADPAPAAPAEPAPTITVPDPVPLPTSADAPGSPLATLLSTMGEGVEGANDLGCVPSPDHPRPVVLVHGTGTGMYPTWVYVAPELARLGYCVYALNYGAAQGYFDPERTVWGVSDIERSAVELGTFVDAVREHTGSEQVDLVGHSQGGVVSRQYLKFEGGTDATDPSRNPVRNLVMLGATNHGTTFNGLQQLYTVLAVLGVTNGNDAVAELLFRGSNLGAAGQQQLIGSRMLSNLNEGGDTLPGVTYTSIATRHDQIVTPPESSFLRPGPDAEVHNVWVQDGCPDSPADHSTILVRPESLHLVKSALDPGYAAAHAVPCDLPENG</sequence>
<accession>A0A379M071</accession>
<dbReference type="Gene3D" id="3.40.50.1820">
    <property type="entry name" value="alpha/beta hydrolase"/>
    <property type="match status" value="1"/>
</dbReference>
<protein>
    <submittedName>
        <fullName evidence="3">Putative triacylglycerol lipase</fullName>
        <ecNumber evidence="3">3.1.1.3</ecNumber>
    </submittedName>
</protein>
<feature type="region of interest" description="Disordered" evidence="1">
    <location>
        <begin position="33"/>
        <end position="58"/>
    </location>
</feature>
<gene>
    <name evidence="3" type="primary">estB_2</name>
    <name evidence="3" type="ORF">NCTC13296_01811</name>
</gene>
<feature type="signal peptide" evidence="2">
    <location>
        <begin position="1"/>
        <end position="30"/>
    </location>
</feature>
<keyword evidence="4" id="KW-1185">Reference proteome</keyword>
<evidence type="ECO:0000256" key="1">
    <source>
        <dbReference type="SAM" id="MobiDB-lite"/>
    </source>
</evidence>
<reference evidence="3 4" key="1">
    <citation type="submission" date="2018-06" db="EMBL/GenBank/DDBJ databases">
        <authorList>
            <consortium name="Pathogen Informatics"/>
            <person name="Doyle S."/>
        </authorList>
    </citation>
    <scope>NUCLEOTIDE SEQUENCE [LARGE SCALE GENOMIC DNA]</scope>
    <source>
        <strain evidence="3 4">NCTC13296</strain>
    </source>
</reference>
<dbReference type="PANTHER" id="PTHR32015">
    <property type="entry name" value="FASTING INDUCED LIPASE"/>
    <property type="match status" value="1"/>
</dbReference>
<dbReference type="OrthoDB" id="8871309at2"/>
<evidence type="ECO:0000313" key="4">
    <source>
        <dbReference type="Proteomes" id="UP000254569"/>
    </source>
</evidence>
<dbReference type="SUPFAM" id="SSF53474">
    <property type="entry name" value="alpha/beta-Hydrolases"/>
    <property type="match status" value="1"/>
</dbReference>
<dbReference type="GO" id="GO:0004806">
    <property type="term" value="F:triacylglycerol lipase activity"/>
    <property type="evidence" value="ECO:0007669"/>
    <property type="project" value="UniProtKB-EC"/>
</dbReference>
<keyword evidence="3" id="KW-0378">Hydrolase</keyword>
<proteinExistence type="predicted"/>
<name>A0A379M071_9NOCA</name>
<dbReference type="EC" id="3.1.1.3" evidence="3"/>
<evidence type="ECO:0000313" key="3">
    <source>
        <dbReference type="EMBL" id="SUE14958.1"/>
    </source>
</evidence>
<feature type="chain" id="PRO_5039500285" evidence="2">
    <location>
        <begin position="31"/>
        <end position="354"/>
    </location>
</feature>
<dbReference type="InterPro" id="IPR029058">
    <property type="entry name" value="AB_hydrolase_fold"/>
</dbReference>
<dbReference type="EMBL" id="UGVI01000001">
    <property type="protein sequence ID" value="SUE14958.1"/>
    <property type="molecule type" value="Genomic_DNA"/>
</dbReference>
<evidence type="ECO:0000256" key="2">
    <source>
        <dbReference type="SAM" id="SignalP"/>
    </source>
</evidence>
<dbReference type="Pfam" id="PF01674">
    <property type="entry name" value="Lipase_2"/>
    <property type="match status" value="1"/>
</dbReference>
<dbReference type="RefSeq" id="WP_064063808.1">
    <property type="nucleotide sequence ID" value="NZ_LPZN01000018.1"/>
</dbReference>
<organism evidence="3 4">
    <name type="scientific">Rhodococcus gordoniae</name>
    <dbReference type="NCBI Taxonomy" id="223392"/>
    <lineage>
        <taxon>Bacteria</taxon>
        <taxon>Bacillati</taxon>
        <taxon>Actinomycetota</taxon>
        <taxon>Actinomycetes</taxon>
        <taxon>Mycobacteriales</taxon>
        <taxon>Nocardiaceae</taxon>
        <taxon>Rhodococcus</taxon>
    </lineage>
</organism>
<dbReference type="PANTHER" id="PTHR32015:SF1">
    <property type="entry name" value="LIPASE"/>
    <property type="match status" value="1"/>
</dbReference>
<dbReference type="AlphaFoldDB" id="A0A379M071"/>
<keyword evidence="2" id="KW-0732">Signal</keyword>
<dbReference type="InterPro" id="IPR002918">
    <property type="entry name" value="Lipase_EstA/Esterase_EstB"/>
</dbReference>
<dbReference type="Proteomes" id="UP000254569">
    <property type="component" value="Unassembled WGS sequence"/>
</dbReference>
<dbReference type="GO" id="GO:0016042">
    <property type="term" value="P:lipid catabolic process"/>
    <property type="evidence" value="ECO:0007669"/>
    <property type="project" value="InterPro"/>
</dbReference>